<comment type="subcellular location">
    <subcellularLocation>
        <location evidence="1 10">Cell inner membrane</location>
        <topology evidence="1 10">Single-pass membrane protein</topology>
        <orientation evidence="1 10">Periplasmic side</orientation>
    </subcellularLocation>
</comment>
<dbReference type="PRINTS" id="PR01374">
    <property type="entry name" value="TONBPROTEIN"/>
</dbReference>
<accession>A0A7Z3C9V1</accession>
<dbReference type="PANTHER" id="PTHR33446">
    <property type="entry name" value="PROTEIN TONB-RELATED"/>
    <property type="match status" value="1"/>
</dbReference>
<name>A0A7Z3C9V1_PSEFL</name>
<keyword evidence="8" id="KW-1133">Transmembrane helix</keyword>
<organism evidence="13 14">
    <name type="scientific">Pseudomonas fluorescens</name>
    <dbReference type="NCBI Taxonomy" id="294"/>
    <lineage>
        <taxon>Bacteria</taxon>
        <taxon>Pseudomonadati</taxon>
        <taxon>Pseudomonadota</taxon>
        <taxon>Gammaproteobacteria</taxon>
        <taxon>Pseudomonadales</taxon>
        <taxon>Pseudomonadaceae</taxon>
        <taxon>Pseudomonas</taxon>
    </lineage>
</organism>
<dbReference type="PROSITE" id="PS52015">
    <property type="entry name" value="TONB_CTD"/>
    <property type="match status" value="1"/>
</dbReference>
<keyword evidence="3 10" id="KW-0813">Transport</keyword>
<dbReference type="NCBIfam" id="TIGR01352">
    <property type="entry name" value="tonB_Cterm"/>
    <property type="match status" value="1"/>
</dbReference>
<evidence type="ECO:0000256" key="3">
    <source>
        <dbReference type="ARBA" id="ARBA00022448"/>
    </source>
</evidence>
<evidence type="ECO:0000256" key="8">
    <source>
        <dbReference type="ARBA" id="ARBA00022989"/>
    </source>
</evidence>
<evidence type="ECO:0000256" key="2">
    <source>
        <dbReference type="ARBA" id="ARBA00006555"/>
    </source>
</evidence>
<keyword evidence="11" id="KW-0732">Signal</keyword>
<evidence type="ECO:0000256" key="6">
    <source>
        <dbReference type="ARBA" id="ARBA00022692"/>
    </source>
</evidence>
<dbReference type="InterPro" id="IPR051045">
    <property type="entry name" value="TonB-dependent_transducer"/>
</dbReference>
<keyword evidence="7 10" id="KW-0653">Protein transport</keyword>
<evidence type="ECO:0000256" key="7">
    <source>
        <dbReference type="ARBA" id="ARBA00022927"/>
    </source>
</evidence>
<keyword evidence="10" id="KW-0735">Signal-anchor</keyword>
<evidence type="ECO:0000256" key="1">
    <source>
        <dbReference type="ARBA" id="ARBA00004383"/>
    </source>
</evidence>
<dbReference type="InterPro" id="IPR037682">
    <property type="entry name" value="TonB_C"/>
</dbReference>
<evidence type="ECO:0000313" key="14">
    <source>
        <dbReference type="Proteomes" id="UP000501669"/>
    </source>
</evidence>
<evidence type="ECO:0000256" key="4">
    <source>
        <dbReference type="ARBA" id="ARBA00022475"/>
    </source>
</evidence>
<dbReference type="InterPro" id="IPR003538">
    <property type="entry name" value="TonB"/>
</dbReference>
<dbReference type="InterPro" id="IPR006260">
    <property type="entry name" value="TonB/TolA_C"/>
</dbReference>
<dbReference type="PANTHER" id="PTHR33446:SF2">
    <property type="entry name" value="PROTEIN TONB"/>
    <property type="match status" value="1"/>
</dbReference>
<dbReference type="Gene3D" id="3.30.1150.10">
    <property type="match status" value="1"/>
</dbReference>
<dbReference type="EMBL" id="CP027561">
    <property type="protein sequence ID" value="QJP98226.1"/>
    <property type="molecule type" value="Genomic_DNA"/>
</dbReference>
<reference evidence="13 14" key="1">
    <citation type="submission" date="2018-03" db="EMBL/GenBank/DDBJ databases">
        <title>Complete genome sequence of Pseudomonas fluorescens sp. G7.</title>
        <authorList>
            <person name="Gao C.-H."/>
            <person name="Li Z."/>
            <person name="Cai P."/>
        </authorList>
    </citation>
    <scope>NUCLEOTIDE SEQUENCE [LARGE SCALE GENOMIC DNA]</scope>
    <source>
        <strain evidence="13 14">G7</strain>
    </source>
</reference>
<dbReference type="Pfam" id="PF03544">
    <property type="entry name" value="TonB_C"/>
    <property type="match status" value="1"/>
</dbReference>
<feature type="signal peptide" evidence="11">
    <location>
        <begin position="1"/>
        <end position="17"/>
    </location>
</feature>
<dbReference type="GO" id="GO:0030288">
    <property type="term" value="C:outer membrane-bounded periplasmic space"/>
    <property type="evidence" value="ECO:0007669"/>
    <property type="project" value="InterPro"/>
</dbReference>
<feature type="chain" id="PRO_5030931082" description="Protein TonB" evidence="11">
    <location>
        <begin position="18"/>
        <end position="201"/>
    </location>
</feature>
<keyword evidence="6" id="KW-0812">Transmembrane</keyword>
<dbReference type="SUPFAM" id="SSF74653">
    <property type="entry name" value="TolA/TonB C-terminal domain"/>
    <property type="match status" value="1"/>
</dbReference>
<feature type="domain" description="TonB C-terminal" evidence="12">
    <location>
        <begin position="17"/>
        <end position="113"/>
    </location>
</feature>
<evidence type="ECO:0000256" key="10">
    <source>
        <dbReference type="RuleBase" id="RU362123"/>
    </source>
</evidence>
<dbReference type="GO" id="GO:0031992">
    <property type="term" value="F:energy transducer activity"/>
    <property type="evidence" value="ECO:0007669"/>
    <property type="project" value="InterPro"/>
</dbReference>
<dbReference type="Proteomes" id="UP000501669">
    <property type="component" value="Chromosome"/>
</dbReference>
<evidence type="ECO:0000256" key="9">
    <source>
        <dbReference type="ARBA" id="ARBA00023136"/>
    </source>
</evidence>
<evidence type="ECO:0000313" key="13">
    <source>
        <dbReference type="EMBL" id="QJP98226.1"/>
    </source>
</evidence>
<comment type="similarity">
    <text evidence="2 10">Belongs to the TonB family.</text>
</comment>
<dbReference type="GO" id="GO:0015891">
    <property type="term" value="P:siderophore transport"/>
    <property type="evidence" value="ECO:0007669"/>
    <property type="project" value="InterPro"/>
</dbReference>
<keyword evidence="4 10" id="KW-1003">Cell membrane</keyword>
<dbReference type="GO" id="GO:0098797">
    <property type="term" value="C:plasma membrane protein complex"/>
    <property type="evidence" value="ECO:0007669"/>
    <property type="project" value="TreeGrafter"/>
</dbReference>
<keyword evidence="5 10" id="KW-0997">Cell inner membrane</keyword>
<comment type="function">
    <text evidence="10">Interacts with outer membrane receptor proteins that carry out high-affinity binding and energy dependent uptake into the periplasmic space of specific substrates. It could act to transduce energy from the cytoplasmic membrane to specific energy-requiring processes in the outer membrane, resulting in the release into the periplasm of ligands bound by these outer membrane proteins.</text>
</comment>
<keyword evidence="9" id="KW-0472">Membrane</keyword>
<evidence type="ECO:0000256" key="5">
    <source>
        <dbReference type="ARBA" id="ARBA00022519"/>
    </source>
</evidence>
<proteinExistence type="inferred from homology"/>
<evidence type="ECO:0000256" key="11">
    <source>
        <dbReference type="SAM" id="SignalP"/>
    </source>
</evidence>
<dbReference type="GO" id="GO:0055085">
    <property type="term" value="P:transmembrane transport"/>
    <property type="evidence" value="ECO:0007669"/>
    <property type="project" value="InterPro"/>
</dbReference>
<gene>
    <name evidence="13" type="ORF">C6Y56_27895</name>
</gene>
<sequence>MRWAIAVFLLVTLPAQAGEVFLIPEHNPKPIYPRALSRAGITGDVKVGFTAKADGSVSEITILRSDHPELAQAVREAIAQWRFKPWKVDDKKPAAQEIVAPMIFRLEAPEGAHQWVQQLKCRELNAHLNHMPEYAWIDSAPFHYLRSHLSSGVFQSQLSEDKRLALIARLNRSVEGVVWRCRQWPVSRFTRFLPEEVRQLL</sequence>
<dbReference type="GO" id="GO:0015031">
    <property type="term" value="P:protein transport"/>
    <property type="evidence" value="ECO:0007669"/>
    <property type="project" value="UniProtKB-UniRule"/>
</dbReference>
<evidence type="ECO:0000259" key="12">
    <source>
        <dbReference type="PROSITE" id="PS52015"/>
    </source>
</evidence>
<dbReference type="AlphaFoldDB" id="A0A7Z3C9V1"/>
<protein>
    <recommendedName>
        <fullName evidence="10">Protein TonB</fullName>
    </recommendedName>
</protein>